<feature type="binding site" evidence="9">
    <location>
        <position position="280"/>
    </location>
    <ligand>
        <name>ATP</name>
        <dbReference type="ChEBI" id="CHEBI:30616"/>
    </ligand>
</feature>
<dbReference type="CDD" id="cd01991">
    <property type="entry name" value="Asn_synthase_B_C"/>
    <property type="match status" value="1"/>
</dbReference>
<dbReference type="CDD" id="cd00712">
    <property type="entry name" value="AsnB"/>
    <property type="match status" value="1"/>
</dbReference>
<evidence type="ECO:0000256" key="9">
    <source>
        <dbReference type="PIRSR" id="PIRSR001589-2"/>
    </source>
</evidence>
<keyword evidence="8" id="KW-0028">Amino-acid biosynthesis</keyword>
<feature type="binding site" evidence="9">
    <location>
        <position position="98"/>
    </location>
    <ligand>
        <name>L-glutamine</name>
        <dbReference type="ChEBI" id="CHEBI:58359"/>
    </ligand>
</feature>
<dbReference type="RefSeq" id="WP_092790283.1">
    <property type="nucleotide sequence ID" value="NZ_FOPC01000004.1"/>
</dbReference>
<dbReference type="PANTHER" id="PTHR43284:SF1">
    <property type="entry name" value="ASPARAGINE SYNTHETASE"/>
    <property type="match status" value="1"/>
</dbReference>
<dbReference type="GO" id="GO:0006529">
    <property type="term" value="P:asparagine biosynthetic process"/>
    <property type="evidence" value="ECO:0007669"/>
    <property type="project" value="UniProtKB-KW"/>
</dbReference>
<dbReference type="GO" id="GO:0005829">
    <property type="term" value="C:cytosol"/>
    <property type="evidence" value="ECO:0007669"/>
    <property type="project" value="TreeGrafter"/>
</dbReference>
<evidence type="ECO:0000259" key="10">
    <source>
        <dbReference type="PROSITE" id="PS51278"/>
    </source>
</evidence>
<feature type="binding site" evidence="9">
    <location>
        <begin position="356"/>
        <end position="357"/>
    </location>
    <ligand>
        <name>ATP</name>
        <dbReference type="ChEBI" id="CHEBI:30616"/>
    </ligand>
</feature>
<dbReference type="AlphaFoldDB" id="A0A1I2SHG1"/>
<evidence type="ECO:0000256" key="4">
    <source>
        <dbReference type="ARBA" id="ARBA00022741"/>
    </source>
</evidence>
<dbReference type="SUPFAM" id="SSF52402">
    <property type="entry name" value="Adenine nucleotide alpha hydrolases-like"/>
    <property type="match status" value="1"/>
</dbReference>
<keyword evidence="5 9" id="KW-0067">ATP-binding</keyword>
<reference evidence="12" key="1">
    <citation type="submission" date="2016-10" db="EMBL/GenBank/DDBJ databases">
        <authorList>
            <person name="Varghese N."/>
            <person name="Submissions S."/>
        </authorList>
    </citation>
    <scope>NUCLEOTIDE SEQUENCE [LARGE SCALE GENOMIC DNA]</scope>
    <source>
        <strain evidence="12">DSM 19315</strain>
    </source>
</reference>
<evidence type="ECO:0000256" key="7">
    <source>
        <dbReference type="ARBA" id="ARBA00048741"/>
    </source>
</evidence>
<dbReference type="Pfam" id="PF00733">
    <property type="entry name" value="Asn_synthase"/>
    <property type="match status" value="1"/>
</dbReference>
<gene>
    <name evidence="11" type="ORF">SAMN04487988_104184</name>
</gene>
<proteinExistence type="inferred from homology"/>
<dbReference type="InterPro" id="IPR029055">
    <property type="entry name" value="Ntn_hydrolases_N"/>
</dbReference>
<feature type="active site" description="For GATase activity" evidence="8">
    <location>
        <position position="2"/>
    </location>
</feature>
<dbReference type="PROSITE" id="PS51278">
    <property type="entry name" value="GATASE_TYPE_2"/>
    <property type="match status" value="1"/>
</dbReference>
<comment type="catalytic activity">
    <reaction evidence="7">
        <text>L-aspartate + L-glutamine + ATP + H2O = L-asparagine + L-glutamate + AMP + diphosphate + H(+)</text>
        <dbReference type="Rhea" id="RHEA:12228"/>
        <dbReference type="ChEBI" id="CHEBI:15377"/>
        <dbReference type="ChEBI" id="CHEBI:15378"/>
        <dbReference type="ChEBI" id="CHEBI:29985"/>
        <dbReference type="ChEBI" id="CHEBI:29991"/>
        <dbReference type="ChEBI" id="CHEBI:30616"/>
        <dbReference type="ChEBI" id="CHEBI:33019"/>
        <dbReference type="ChEBI" id="CHEBI:58048"/>
        <dbReference type="ChEBI" id="CHEBI:58359"/>
        <dbReference type="ChEBI" id="CHEBI:456215"/>
        <dbReference type="EC" id="6.3.5.4"/>
    </reaction>
</comment>
<accession>A0A1I2SHG1</accession>
<evidence type="ECO:0000256" key="1">
    <source>
        <dbReference type="ARBA" id="ARBA00005187"/>
    </source>
</evidence>
<dbReference type="Pfam" id="PF13537">
    <property type="entry name" value="GATase_7"/>
    <property type="match status" value="1"/>
</dbReference>
<dbReference type="STRING" id="435880.SAMN04487988_104184"/>
<evidence type="ECO:0000313" key="11">
    <source>
        <dbReference type="EMBL" id="SFG49471.1"/>
    </source>
</evidence>
<sequence>MCGIHLIWGKGANEESIKLLMESARHRGPDQSASFSPWPGMWVGVNRLKIIHPGPEADQPFWSPDGRSFLIWNGELYNYQELRNLLHRMGVEFFTQSDTEVLLHWLRIFGAKGLEKIQGMFALIFVDLSGQQVLVARDKNGEKPLYFLQNQDSLIVSSESRGIAKLSEKKLDRYQLDYFFYLRTPQPGRTFFKGVKEWKPSRFSEIKQYSAFRWDNIPSLPKKEISTTAESFKSLLQDAILKQFHADVPVGMMLSGGADSSLLYALWYRKTGVPLPGYTIQTEKKYASKYADGTFSAKFSQQFPMEHHLVKVDQQVFLEHFEEYMHSLDYPVGDSASFLTWLIGHEAKKEVKVLISGAGADELWGGYQRHQAFDRYLQNKKLLLAVNPWAKNLPLGRKWEKFFSAIDPDPNRTFLNFSALQPIPSDLFTDYERVFDKKLPLYTQMLDFDRQVYLVQDVLKIYDNALMAHGIEGRSPYLDDNLIQFWRSISDESLLKGKVWIKELLEELDLSWIAKRSKFGFGLPLQEWLTENGPFSKRVFEGLRDLDQNYGSMLNLEAKAILANPKKYASSQFLTLYNLFVLGEWLKLQKL</sequence>
<evidence type="ECO:0000256" key="6">
    <source>
        <dbReference type="ARBA" id="ARBA00022962"/>
    </source>
</evidence>
<dbReference type="Gene3D" id="3.40.50.620">
    <property type="entry name" value="HUPs"/>
    <property type="match status" value="1"/>
</dbReference>
<dbReference type="EMBL" id="FOPC01000004">
    <property type="protein sequence ID" value="SFG49471.1"/>
    <property type="molecule type" value="Genomic_DNA"/>
</dbReference>
<dbReference type="InterPro" id="IPR014729">
    <property type="entry name" value="Rossmann-like_a/b/a_fold"/>
</dbReference>
<organism evidence="11 12">
    <name type="scientific">Algoriphagus hitonicola</name>
    <dbReference type="NCBI Taxonomy" id="435880"/>
    <lineage>
        <taxon>Bacteria</taxon>
        <taxon>Pseudomonadati</taxon>
        <taxon>Bacteroidota</taxon>
        <taxon>Cytophagia</taxon>
        <taxon>Cytophagales</taxon>
        <taxon>Cyclobacteriaceae</taxon>
        <taxon>Algoriphagus</taxon>
    </lineage>
</organism>
<protein>
    <recommendedName>
        <fullName evidence="3">asparagine synthase (glutamine-hydrolyzing)</fullName>
        <ecNumber evidence="3">6.3.5.4</ecNumber>
    </recommendedName>
</protein>
<dbReference type="InterPro" id="IPR017932">
    <property type="entry name" value="GATase_2_dom"/>
</dbReference>
<dbReference type="InterPro" id="IPR001962">
    <property type="entry name" value="Asn_synthase"/>
</dbReference>
<dbReference type="GO" id="GO:0005524">
    <property type="term" value="F:ATP binding"/>
    <property type="evidence" value="ECO:0007669"/>
    <property type="project" value="UniProtKB-KW"/>
</dbReference>
<dbReference type="PIRSF" id="PIRSF001589">
    <property type="entry name" value="Asn_synthetase_glu-h"/>
    <property type="match status" value="1"/>
</dbReference>
<dbReference type="EC" id="6.3.5.4" evidence="3"/>
<keyword evidence="8" id="KW-0061">Asparagine biosynthesis</keyword>
<evidence type="ECO:0000256" key="3">
    <source>
        <dbReference type="ARBA" id="ARBA00012737"/>
    </source>
</evidence>
<evidence type="ECO:0000256" key="2">
    <source>
        <dbReference type="ARBA" id="ARBA00005752"/>
    </source>
</evidence>
<comment type="similarity">
    <text evidence="2">Belongs to the asparagine synthetase family.</text>
</comment>
<evidence type="ECO:0000256" key="8">
    <source>
        <dbReference type="PIRSR" id="PIRSR001589-1"/>
    </source>
</evidence>
<dbReference type="GO" id="GO:0004066">
    <property type="term" value="F:asparagine synthase (glutamine-hydrolyzing) activity"/>
    <property type="evidence" value="ECO:0007669"/>
    <property type="project" value="UniProtKB-EC"/>
</dbReference>
<dbReference type="InterPro" id="IPR033738">
    <property type="entry name" value="AsnB_N"/>
</dbReference>
<keyword evidence="12" id="KW-1185">Reference proteome</keyword>
<keyword evidence="6 8" id="KW-0315">Glutamine amidotransferase</keyword>
<dbReference type="SUPFAM" id="SSF56235">
    <property type="entry name" value="N-terminal nucleophile aminohydrolases (Ntn hydrolases)"/>
    <property type="match status" value="1"/>
</dbReference>
<evidence type="ECO:0000313" key="12">
    <source>
        <dbReference type="Proteomes" id="UP000199642"/>
    </source>
</evidence>
<dbReference type="Proteomes" id="UP000199642">
    <property type="component" value="Unassembled WGS sequence"/>
</dbReference>
<dbReference type="InterPro" id="IPR051786">
    <property type="entry name" value="ASN_synthetase/amidase"/>
</dbReference>
<feature type="domain" description="Glutamine amidotransferase type-2" evidence="10">
    <location>
        <begin position="2"/>
        <end position="185"/>
    </location>
</feature>
<dbReference type="InterPro" id="IPR006426">
    <property type="entry name" value="Asn_synth_AEB"/>
</dbReference>
<name>A0A1I2SHG1_9BACT</name>
<dbReference type="PANTHER" id="PTHR43284">
    <property type="entry name" value="ASPARAGINE SYNTHETASE (GLUTAMINE-HYDROLYZING)"/>
    <property type="match status" value="1"/>
</dbReference>
<keyword evidence="4 9" id="KW-0547">Nucleotide-binding</keyword>
<dbReference type="OrthoDB" id="9763290at2"/>
<dbReference type="Gene3D" id="3.60.20.10">
    <property type="entry name" value="Glutamine Phosphoribosylpyrophosphate, subunit 1, domain 1"/>
    <property type="match status" value="1"/>
</dbReference>
<comment type="pathway">
    <text evidence="1">Amino-acid biosynthesis; L-asparagine biosynthesis; L-asparagine from L-aspartate (L-Gln route): step 1/1.</text>
</comment>
<evidence type="ECO:0000256" key="5">
    <source>
        <dbReference type="ARBA" id="ARBA00022840"/>
    </source>
</evidence>
<dbReference type="NCBIfam" id="TIGR01536">
    <property type="entry name" value="asn_synth_AEB"/>
    <property type="match status" value="1"/>
</dbReference>